<dbReference type="GO" id="GO:0016491">
    <property type="term" value="F:oxidoreductase activity"/>
    <property type="evidence" value="ECO:0007669"/>
    <property type="project" value="UniProtKB-KW"/>
</dbReference>
<dbReference type="Pfam" id="PF00106">
    <property type="entry name" value="adh_short"/>
    <property type="match status" value="1"/>
</dbReference>
<proteinExistence type="inferred from homology"/>
<gene>
    <name evidence="7" type="ORF">DI586_00720</name>
</gene>
<dbReference type="Gene3D" id="3.40.50.720">
    <property type="entry name" value="NAD(P)-binding Rossmann-like Domain"/>
    <property type="match status" value="1"/>
</dbReference>
<dbReference type="EMBL" id="QFOT01000003">
    <property type="protein sequence ID" value="PZP57336.1"/>
    <property type="molecule type" value="Genomic_DNA"/>
</dbReference>
<keyword evidence="2" id="KW-0560">Oxidoreductase</keyword>
<feature type="transmembrane region" description="Helical" evidence="5">
    <location>
        <begin position="312"/>
        <end position="332"/>
    </location>
</feature>
<dbReference type="InterPro" id="IPR020904">
    <property type="entry name" value="Sc_DH/Rdtase_CS"/>
</dbReference>
<dbReference type="PRINTS" id="PR00081">
    <property type="entry name" value="GDHRDH"/>
</dbReference>
<dbReference type="NCBIfam" id="NF005495">
    <property type="entry name" value="PRK07109.1"/>
    <property type="match status" value="1"/>
</dbReference>
<evidence type="ECO:0000256" key="2">
    <source>
        <dbReference type="ARBA" id="ARBA00023002"/>
    </source>
</evidence>
<dbReference type="PROSITE" id="PS00061">
    <property type="entry name" value="ADH_SHORT"/>
    <property type="match status" value="1"/>
</dbReference>
<dbReference type="PANTHER" id="PTHR44196:SF1">
    <property type="entry name" value="DEHYDROGENASE_REDUCTASE SDR FAMILY MEMBER 7B"/>
    <property type="match status" value="1"/>
</dbReference>
<feature type="region of interest" description="Disordered" evidence="4">
    <location>
        <begin position="274"/>
        <end position="296"/>
    </location>
</feature>
<dbReference type="SUPFAM" id="SSF51735">
    <property type="entry name" value="NAD(P)-binding Rossmann-fold domains"/>
    <property type="match status" value="1"/>
</dbReference>
<dbReference type="AlphaFoldDB" id="A0A2W5HGL6"/>
<dbReference type="SMART" id="SM00822">
    <property type="entry name" value="PKS_KR"/>
    <property type="match status" value="1"/>
</dbReference>
<evidence type="ECO:0000259" key="6">
    <source>
        <dbReference type="SMART" id="SM00822"/>
    </source>
</evidence>
<dbReference type="PANTHER" id="PTHR44196">
    <property type="entry name" value="DEHYDROGENASE/REDUCTASE SDR FAMILY MEMBER 7B"/>
    <property type="match status" value="1"/>
</dbReference>
<keyword evidence="5" id="KW-1133">Transmembrane helix</keyword>
<evidence type="ECO:0000256" key="4">
    <source>
        <dbReference type="SAM" id="MobiDB-lite"/>
    </source>
</evidence>
<protein>
    <submittedName>
        <fullName evidence="7">Short-chain dehydrogenase</fullName>
    </submittedName>
</protein>
<evidence type="ECO:0000313" key="7">
    <source>
        <dbReference type="EMBL" id="PZP57336.1"/>
    </source>
</evidence>
<dbReference type="PRINTS" id="PR00080">
    <property type="entry name" value="SDRFAMILY"/>
</dbReference>
<dbReference type="InterPro" id="IPR002347">
    <property type="entry name" value="SDR_fam"/>
</dbReference>
<evidence type="ECO:0000256" key="3">
    <source>
        <dbReference type="RuleBase" id="RU000363"/>
    </source>
</evidence>
<keyword evidence="5" id="KW-0812">Transmembrane</keyword>
<comment type="similarity">
    <text evidence="1 3">Belongs to the short-chain dehydrogenases/reductases (SDR) family.</text>
</comment>
<feature type="compositionally biased region" description="Basic and acidic residues" evidence="4">
    <location>
        <begin position="284"/>
        <end position="296"/>
    </location>
</feature>
<organism evidence="7 8">
    <name type="scientific">Micavibrio aeruginosavorus</name>
    <dbReference type="NCBI Taxonomy" id="349221"/>
    <lineage>
        <taxon>Bacteria</taxon>
        <taxon>Pseudomonadati</taxon>
        <taxon>Bdellovibrionota</taxon>
        <taxon>Bdellovibrionia</taxon>
        <taxon>Bdellovibrionales</taxon>
        <taxon>Pseudobdellovibrionaceae</taxon>
        <taxon>Micavibrio</taxon>
    </lineage>
</organism>
<dbReference type="InterPro" id="IPR057326">
    <property type="entry name" value="KR_dom"/>
</dbReference>
<sequence>MALFFSKKLKNLAEQVIVITGASSGIGMATALSAAAQGAKVVLVSRNEASLAEVQRRIEDMGGEAIHIAGDVGSEKDVQNIVAETISVFGGFDTWVNCAGVSILGRLEEISDDDNRRLFDTNYWGLVYGSLAAAEHLKIKGGAIINLGSLLSDMSIPIQGMYSASKHAVKGFTDALRLEIDADKSPISVTLVKPAAIATPFFTHAKNYTHHEAKAPPPVYAPEEVAYAILHAAQHPVRDVRVGGSGYAMATLNAHAPSFMDWVNSKFMIKSQFSENPKSRHKNNLHESGEDGSVRGKDATHAMSSIYTRATLNPVVTGLALTAVGVAAYALLGRKGGSAGKTALKTVNTGLGLIMPLQNAIAAKGILKYLEKKSTTASRSIHSNAKSLNKAVNENAKIVKNKTLSLLK</sequence>
<accession>A0A2W5HGL6</accession>
<reference evidence="7 8" key="1">
    <citation type="submission" date="2017-08" db="EMBL/GenBank/DDBJ databases">
        <title>Infants hospitalized years apart are colonized by the same room-sourced microbial strains.</title>
        <authorList>
            <person name="Brooks B."/>
            <person name="Olm M.R."/>
            <person name="Firek B.A."/>
            <person name="Baker R."/>
            <person name="Thomas B.C."/>
            <person name="Morowitz M.J."/>
            <person name="Banfield J.F."/>
        </authorList>
    </citation>
    <scope>NUCLEOTIDE SEQUENCE [LARGE SCALE GENOMIC DNA]</scope>
    <source>
        <strain evidence="7">S2_006_000_R2_64</strain>
    </source>
</reference>
<evidence type="ECO:0000313" key="8">
    <source>
        <dbReference type="Proteomes" id="UP000249739"/>
    </source>
</evidence>
<dbReference type="GO" id="GO:0016020">
    <property type="term" value="C:membrane"/>
    <property type="evidence" value="ECO:0007669"/>
    <property type="project" value="TreeGrafter"/>
</dbReference>
<comment type="caution">
    <text evidence="7">The sequence shown here is derived from an EMBL/GenBank/DDBJ whole genome shotgun (WGS) entry which is preliminary data.</text>
</comment>
<name>A0A2W5HGL6_9BACT</name>
<keyword evidence="5" id="KW-0472">Membrane</keyword>
<dbReference type="Proteomes" id="UP000249739">
    <property type="component" value="Unassembled WGS sequence"/>
</dbReference>
<feature type="domain" description="Ketoreductase" evidence="6">
    <location>
        <begin position="15"/>
        <end position="200"/>
    </location>
</feature>
<evidence type="ECO:0000256" key="5">
    <source>
        <dbReference type="SAM" id="Phobius"/>
    </source>
</evidence>
<dbReference type="InterPro" id="IPR036291">
    <property type="entry name" value="NAD(P)-bd_dom_sf"/>
</dbReference>
<evidence type="ECO:0000256" key="1">
    <source>
        <dbReference type="ARBA" id="ARBA00006484"/>
    </source>
</evidence>
<dbReference type="CDD" id="cd05360">
    <property type="entry name" value="SDR_c3"/>
    <property type="match status" value="1"/>
</dbReference>